<organism evidence="1 2">
    <name type="scientific">Caerostris extrusa</name>
    <name type="common">Bark spider</name>
    <name type="synonym">Caerostris bankana</name>
    <dbReference type="NCBI Taxonomy" id="172846"/>
    <lineage>
        <taxon>Eukaryota</taxon>
        <taxon>Metazoa</taxon>
        <taxon>Ecdysozoa</taxon>
        <taxon>Arthropoda</taxon>
        <taxon>Chelicerata</taxon>
        <taxon>Arachnida</taxon>
        <taxon>Araneae</taxon>
        <taxon>Araneomorphae</taxon>
        <taxon>Entelegynae</taxon>
        <taxon>Araneoidea</taxon>
        <taxon>Araneidae</taxon>
        <taxon>Caerostris</taxon>
    </lineage>
</organism>
<dbReference type="AlphaFoldDB" id="A0AAV4S0K6"/>
<evidence type="ECO:0000313" key="2">
    <source>
        <dbReference type="Proteomes" id="UP001054945"/>
    </source>
</evidence>
<keyword evidence="2" id="KW-1185">Reference proteome</keyword>
<dbReference type="EMBL" id="BPLR01008743">
    <property type="protein sequence ID" value="GIY26879.1"/>
    <property type="molecule type" value="Genomic_DNA"/>
</dbReference>
<dbReference type="Proteomes" id="UP001054945">
    <property type="component" value="Unassembled WGS sequence"/>
</dbReference>
<accession>A0AAV4S0K6</accession>
<evidence type="ECO:0000313" key="1">
    <source>
        <dbReference type="EMBL" id="GIY26879.1"/>
    </source>
</evidence>
<gene>
    <name evidence="1" type="ORF">CEXT_421031</name>
</gene>
<protein>
    <submittedName>
        <fullName evidence="1">Uncharacterized protein</fullName>
    </submittedName>
</protein>
<comment type="caution">
    <text evidence="1">The sequence shown here is derived from an EMBL/GenBank/DDBJ whole genome shotgun (WGS) entry which is preliminary data.</text>
</comment>
<name>A0AAV4S0K6_CAEEX</name>
<sequence length="93" mass="10766">MKSRGELAEQSSPLLWNALRSLFANVRQCDRTRSMMSAILAAEFWEMSRVVWVRHVARKLNLLALIIPFNSSNLLVICRQPKVNVIITTREIR</sequence>
<proteinExistence type="predicted"/>
<reference evidence="1 2" key="1">
    <citation type="submission" date="2021-06" db="EMBL/GenBank/DDBJ databases">
        <title>Caerostris extrusa draft genome.</title>
        <authorList>
            <person name="Kono N."/>
            <person name="Arakawa K."/>
        </authorList>
    </citation>
    <scope>NUCLEOTIDE SEQUENCE [LARGE SCALE GENOMIC DNA]</scope>
</reference>